<reference evidence="2" key="2">
    <citation type="journal article" date="2014" name="PLoS ONE">
        <title>Genome and Transcriptome Analysis of the Fungal Pathogen Fusarium oxysporum f. sp. cubense Causing Banana Vascular Wilt Disease.</title>
        <authorList>
            <person name="Guo L."/>
            <person name="Han L."/>
            <person name="Yang L."/>
            <person name="Zeng H."/>
            <person name="Fan D."/>
            <person name="Zhu Y."/>
            <person name="Feng Y."/>
            <person name="Wang G."/>
            <person name="Peng C."/>
            <person name="Jiang X."/>
            <person name="Zhou D."/>
            <person name="Ni P."/>
            <person name="Liang C."/>
            <person name="Liu L."/>
            <person name="Wang J."/>
            <person name="Mao C."/>
            <person name="Fang X."/>
            <person name="Peng M."/>
            <person name="Huang J."/>
        </authorList>
    </citation>
    <scope>NUCLEOTIDE SEQUENCE [LARGE SCALE GENOMIC DNA]</scope>
    <source>
        <strain evidence="2">race 1</strain>
    </source>
</reference>
<evidence type="ECO:0000313" key="2">
    <source>
        <dbReference type="Proteomes" id="UP000016928"/>
    </source>
</evidence>
<accession>N4U0T3</accession>
<name>N4U0T3_FUSC1</name>
<gene>
    <name evidence="1" type="ORF">FOC1_g10001304</name>
</gene>
<proteinExistence type="predicted"/>
<reference evidence="2" key="1">
    <citation type="submission" date="2012-09" db="EMBL/GenBank/DDBJ databases">
        <title>Genome sequencing and comparative transcriptomics of race 1 and race 4 of banana pathogen: Fusarium oxysporum f. sp. cubense.</title>
        <authorList>
            <person name="Fang X."/>
            <person name="Huang J."/>
        </authorList>
    </citation>
    <scope>NUCLEOTIDE SEQUENCE [LARGE SCALE GENOMIC DNA]</scope>
    <source>
        <strain evidence="2">race 1</strain>
    </source>
</reference>
<dbReference type="HOGENOM" id="CLU_1415209_0_0_1"/>
<sequence>MPDINIHNSTPAFIGWQSNDALHSLTEPDRKYNNITLTTRFDTARPYFELSVLIRLKEIRLRYGPQEAIRKKSTCLILRLQLGLSRNLDVIVPQHDFVSLYGGQGVKVVRLSAQTGRLPPLYSESTSPPPSAVAYQQKRSRQDSHDDCDNAMLQIWAVLTTMEGRDAGMEALENRIDVRKKAWKSFKSALHF</sequence>
<evidence type="ECO:0000313" key="1">
    <source>
        <dbReference type="EMBL" id="ENH65022.1"/>
    </source>
</evidence>
<dbReference type="AlphaFoldDB" id="N4U0T3"/>
<dbReference type="EMBL" id="KB730508">
    <property type="protein sequence ID" value="ENH65022.1"/>
    <property type="molecule type" value="Genomic_DNA"/>
</dbReference>
<organism evidence="1 2">
    <name type="scientific">Fusarium oxysporum f. sp. cubense (strain race 1)</name>
    <name type="common">Panama disease fungus</name>
    <dbReference type="NCBI Taxonomy" id="1229664"/>
    <lineage>
        <taxon>Eukaryota</taxon>
        <taxon>Fungi</taxon>
        <taxon>Dikarya</taxon>
        <taxon>Ascomycota</taxon>
        <taxon>Pezizomycotina</taxon>
        <taxon>Sordariomycetes</taxon>
        <taxon>Hypocreomycetidae</taxon>
        <taxon>Hypocreales</taxon>
        <taxon>Nectriaceae</taxon>
        <taxon>Fusarium</taxon>
        <taxon>Fusarium oxysporum species complex</taxon>
    </lineage>
</organism>
<dbReference type="Proteomes" id="UP000016928">
    <property type="component" value="Unassembled WGS sequence"/>
</dbReference>
<protein>
    <submittedName>
        <fullName evidence="1">Uncharacterized protein</fullName>
    </submittedName>
</protein>
<dbReference type="VEuPathDB" id="FungiDB:FOC1_g10001304"/>